<dbReference type="CDD" id="cd00200">
    <property type="entry name" value="WD40"/>
    <property type="match status" value="1"/>
</dbReference>
<feature type="repeat" description="WD" evidence="4">
    <location>
        <begin position="613"/>
        <end position="654"/>
    </location>
</feature>
<dbReference type="Pfam" id="PF24883">
    <property type="entry name" value="NPHP3_N"/>
    <property type="match status" value="1"/>
</dbReference>
<dbReference type="AlphaFoldDB" id="A0A0C3GP30"/>
<accession>A0A0C3GP30</accession>
<dbReference type="InterPro" id="IPR015943">
    <property type="entry name" value="WD40/YVTN_repeat-like_dom_sf"/>
</dbReference>
<dbReference type="InterPro" id="IPR056884">
    <property type="entry name" value="NPHP3-like_N"/>
</dbReference>
<dbReference type="SUPFAM" id="SSF50978">
    <property type="entry name" value="WD40 repeat-like"/>
    <property type="match status" value="2"/>
</dbReference>
<dbReference type="InterPro" id="IPR001680">
    <property type="entry name" value="WD40_rpt"/>
</dbReference>
<reference evidence="7" key="2">
    <citation type="submission" date="2015-01" db="EMBL/GenBank/DDBJ databases">
        <title>Evolutionary Origins and Diversification of the Mycorrhizal Mutualists.</title>
        <authorList>
            <consortium name="DOE Joint Genome Institute"/>
            <consortium name="Mycorrhizal Genomics Consortium"/>
            <person name="Kohler A."/>
            <person name="Kuo A."/>
            <person name="Nagy L.G."/>
            <person name="Floudas D."/>
            <person name="Copeland A."/>
            <person name="Barry K.W."/>
            <person name="Cichocki N."/>
            <person name="Veneault-Fourrey C."/>
            <person name="LaButti K."/>
            <person name="Lindquist E.A."/>
            <person name="Lipzen A."/>
            <person name="Lundell T."/>
            <person name="Morin E."/>
            <person name="Murat C."/>
            <person name="Riley R."/>
            <person name="Ohm R."/>
            <person name="Sun H."/>
            <person name="Tunlid A."/>
            <person name="Henrissat B."/>
            <person name="Grigoriev I.V."/>
            <person name="Hibbett D.S."/>
            <person name="Martin F."/>
        </authorList>
    </citation>
    <scope>NUCLEOTIDE SEQUENCE [LARGE SCALE GENOMIC DNA]</scope>
    <source>
        <strain evidence="7">Zn</strain>
    </source>
</reference>
<dbReference type="SUPFAM" id="SSF52540">
    <property type="entry name" value="P-loop containing nucleoside triphosphate hydrolases"/>
    <property type="match status" value="1"/>
</dbReference>
<evidence type="ECO:0000259" key="5">
    <source>
        <dbReference type="Pfam" id="PF24883"/>
    </source>
</evidence>
<gene>
    <name evidence="6" type="ORF">OIDMADRAFT_208271</name>
</gene>
<dbReference type="Pfam" id="PF00400">
    <property type="entry name" value="WD40"/>
    <property type="match status" value="13"/>
</dbReference>
<dbReference type="PRINTS" id="PR00320">
    <property type="entry name" value="GPROTEINBRPT"/>
</dbReference>
<keyword evidence="2 4" id="KW-0853">WD repeat</keyword>
<keyword evidence="7" id="KW-1185">Reference proteome</keyword>
<evidence type="ECO:0000256" key="2">
    <source>
        <dbReference type="ARBA" id="ARBA00022574"/>
    </source>
</evidence>
<dbReference type="GO" id="GO:0043161">
    <property type="term" value="P:proteasome-mediated ubiquitin-dependent protein catabolic process"/>
    <property type="evidence" value="ECO:0007669"/>
    <property type="project" value="TreeGrafter"/>
</dbReference>
<name>A0A0C3GP30_OIDMZ</name>
<dbReference type="InterPro" id="IPR036322">
    <property type="entry name" value="WD40_repeat_dom_sf"/>
</dbReference>
<dbReference type="EMBL" id="KN832899">
    <property type="protein sequence ID" value="KIM93149.1"/>
    <property type="molecule type" value="Genomic_DNA"/>
</dbReference>
<feature type="repeat" description="WD" evidence="4">
    <location>
        <begin position="950"/>
        <end position="991"/>
    </location>
</feature>
<dbReference type="InterPro" id="IPR027417">
    <property type="entry name" value="P-loop_NTPase"/>
</dbReference>
<dbReference type="PROSITE" id="PS50082">
    <property type="entry name" value="WD_REPEATS_2"/>
    <property type="match status" value="12"/>
</dbReference>
<feature type="repeat" description="WD" evidence="4">
    <location>
        <begin position="908"/>
        <end position="949"/>
    </location>
</feature>
<dbReference type="Proteomes" id="UP000054321">
    <property type="component" value="Unassembled WGS sequence"/>
</dbReference>
<dbReference type="PROSITE" id="PS00678">
    <property type="entry name" value="WD_REPEATS_1"/>
    <property type="match status" value="4"/>
</dbReference>
<proteinExistence type="predicted"/>
<dbReference type="InterPro" id="IPR019775">
    <property type="entry name" value="WD40_repeat_CS"/>
</dbReference>
<dbReference type="InterPro" id="IPR018391">
    <property type="entry name" value="PQQ_b-propeller_rpt"/>
</dbReference>
<feature type="repeat" description="WD" evidence="4">
    <location>
        <begin position="739"/>
        <end position="780"/>
    </location>
</feature>
<feature type="repeat" description="WD" evidence="4">
    <location>
        <begin position="781"/>
        <end position="822"/>
    </location>
</feature>
<feature type="repeat" description="WD" evidence="4">
    <location>
        <begin position="1033"/>
        <end position="1074"/>
    </location>
</feature>
<keyword evidence="1" id="KW-0963">Cytoplasm</keyword>
<dbReference type="SMART" id="SM00320">
    <property type="entry name" value="WD40"/>
    <property type="match status" value="13"/>
</dbReference>
<evidence type="ECO:0000313" key="6">
    <source>
        <dbReference type="EMBL" id="KIM93149.1"/>
    </source>
</evidence>
<dbReference type="GO" id="GO:0043130">
    <property type="term" value="F:ubiquitin binding"/>
    <property type="evidence" value="ECO:0007669"/>
    <property type="project" value="TreeGrafter"/>
</dbReference>
<dbReference type="GO" id="GO:0035097">
    <property type="term" value="C:histone methyltransferase complex"/>
    <property type="evidence" value="ECO:0007669"/>
    <property type="project" value="UniProtKB-ARBA"/>
</dbReference>
<dbReference type="FunFam" id="2.130.10.10:FF:000228">
    <property type="entry name" value="COMPASS-like H3K4 histone methylase component WDR5A"/>
    <property type="match status" value="1"/>
</dbReference>
<feature type="repeat" description="WD" evidence="4">
    <location>
        <begin position="991"/>
        <end position="1032"/>
    </location>
</feature>
<keyword evidence="3" id="KW-0677">Repeat</keyword>
<feature type="repeat" description="WD" evidence="4">
    <location>
        <begin position="655"/>
        <end position="696"/>
    </location>
</feature>
<dbReference type="PANTHER" id="PTHR19849">
    <property type="entry name" value="PHOSPHOLIPASE A-2-ACTIVATING PROTEIN"/>
    <property type="match status" value="1"/>
</dbReference>
<organism evidence="6 7">
    <name type="scientific">Oidiodendron maius (strain Zn)</name>
    <dbReference type="NCBI Taxonomy" id="913774"/>
    <lineage>
        <taxon>Eukaryota</taxon>
        <taxon>Fungi</taxon>
        <taxon>Dikarya</taxon>
        <taxon>Ascomycota</taxon>
        <taxon>Pezizomycotina</taxon>
        <taxon>Leotiomycetes</taxon>
        <taxon>Leotiomycetes incertae sedis</taxon>
        <taxon>Myxotrichaceae</taxon>
        <taxon>Oidiodendron</taxon>
    </lineage>
</organism>
<dbReference type="HOGENOM" id="CLU_000288_6_16_1"/>
<dbReference type="GO" id="GO:0010992">
    <property type="term" value="P:ubiquitin recycling"/>
    <property type="evidence" value="ECO:0007669"/>
    <property type="project" value="TreeGrafter"/>
</dbReference>
<feature type="repeat" description="WD" evidence="4">
    <location>
        <begin position="571"/>
        <end position="612"/>
    </location>
</feature>
<feature type="domain" description="Nephrocystin 3-like N-terminal" evidence="5">
    <location>
        <begin position="17"/>
        <end position="181"/>
    </location>
</feature>
<dbReference type="STRING" id="913774.A0A0C3GP30"/>
<dbReference type="OrthoDB" id="674604at2759"/>
<dbReference type="PANTHER" id="PTHR19849:SF0">
    <property type="entry name" value="PHOSPHOLIPASE A-2-ACTIVATING PROTEIN"/>
    <property type="match status" value="1"/>
</dbReference>
<feature type="repeat" description="WD" evidence="4">
    <location>
        <begin position="697"/>
        <end position="738"/>
    </location>
</feature>
<evidence type="ECO:0000256" key="4">
    <source>
        <dbReference type="PROSITE-ProRule" id="PRU00221"/>
    </source>
</evidence>
<evidence type="ECO:0000313" key="7">
    <source>
        <dbReference type="Proteomes" id="UP000054321"/>
    </source>
</evidence>
<sequence length="1153" mass="127916">MQHEPACLRGTRVELLQKINNWVDGQNRQCIFWLSGLAGTGKSSLICYYQSTLLTVHRKRRCLGASFFFSRGGGDVGHAGMFVTSLARQLTNNIPTFRQHVCDALIGHGDITSRPLREQWRQLILRPLSKLKSNVCHSSYILVVDALDECNNEYDIRILLHLFAEVQSLESVRLRVFLTSRPEIPIRHEFYKILDEEHQDFVLHNISPSIVDHDLTILLEYNFKLIRDECSMDASWPGEEVIKSLVHASGGLFIWAATACQFVRDGKQHAAQRLDTILKSSGSESTVIAPEKHLDEIYTTVLKQTVPSEYTDKEKEESYCMLRQVLGSIAILFATLSVYSLGRLLCVPQEDLGPIVEDLHSILNIPKDKTQPLCLHHPSFRDFLLEKSRCQEICLWVEAKHAHQMLAEDCIRLMSAVMKQDMCGLKEPGKLATDVDTTRVEKYLPPELQYACLYWIPHLQQSSLQLCDNDQVHQFLQEHLLHWLEALGWMRKVSDGILAISSLEAQILVSPRFVLYHRSAIEQAPLQLYCSALVFTPENSIAKGQFKTYIPVWIQRKPKVQADWSASLQSLEGHSSWVSSVAFSPDGKKVVSGSHDRTVRLWDTVTGAALQTLEGHLDLVSTVTFSSDSKQVLSGSHDRTVRLWDAVTGVVLQTLNDNSDLVELVAFSTDGRQAVSRSSDKTVQLWDTVTGAALQTLEGHLDLVSTVTFSSDSKQVLSGSHDRTVRLWDAVTGAALQMLKGHLGWVNSVAFSTNSKQVVSGSSDRTVRLWDAVTGVALQTFKGHLDRVNSVAFSTNGKQVVSGSWDRTVRLWDAVTGAALQTLKGHLYLVTSVAFSTNGKHIVSGSRDTTVRLWDIATGAALQTFKGHSDRVNSVAFSTNGKHIVVSGSWDTTVRLWDTETGTILQTLKGHSDCVTSVAFSPNGKQVVSGSHDKTVRLWDAVTGAVLQTLEGHSDIFIEVAFSPDGKHIASGSSDRTVRLWDIVTGAVQILKGHLNTVSSVAFSPDGKQVVSGSHDKTVRLWDVATGAVLQTLEGHSDSLILVAFSPDGKQVMSKAYDRTVRLWDAATGAMLQTLEGHTGWVTSVAFSPDGKLVDTLSWSNNWIVEGKTKLLWLPPDYRATSEAIWNRKIVLGHSSGRMSFFEFHEGSKLISE</sequence>
<dbReference type="Gene3D" id="3.40.50.300">
    <property type="entry name" value="P-loop containing nucleotide triphosphate hydrolases"/>
    <property type="match status" value="1"/>
</dbReference>
<feature type="repeat" description="WD" evidence="4">
    <location>
        <begin position="865"/>
        <end position="907"/>
    </location>
</feature>
<dbReference type="GO" id="GO:0005737">
    <property type="term" value="C:cytoplasm"/>
    <property type="evidence" value="ECO:0007669"/>
    <property type="project" value="TreeGrafter"/>
</dbReference>
<protein>
    <recommendedName>
        <fullName evidence="5">Nephrocystin 3-like N-terminal domain-containing protein</fullName>
    </recommendedName>
</protein>
<evidence type="ECO:0000256" key="1">
    <source>
        <dbReference type="ARBA" id="ARBA00022490"/>
    </source>
</evidence>
<dbReference type="InParanoid" id="A0A0C3GP30"/>
<dbReference type="SMART" id="SM00564">
    <property type="entry name" value="PQQ"/>
    <property type="match status" value="6"/>
</dbReference>
<dbReference type="InterPro" id="IPR020472">
    <property type="entry name" value="WD40_PAC1"/>
</dbReference>
<dbReference type="Gene3D" id="2.130.10.10">
    <property type="entry name" value="YVTN repeat-like/Quinoprotein amine dehydrogenase"/>
    <property type="match status" value="5"/>
</dbReference>
<evidence type="ECO:0000256" key="3">
    <source>
        <dbReference type="ARBA" id="ARBA00022737"/>
    </source>
</evidence>
<reference evidence="6 7" key="1">
    <citation type="submission" date="2014-04" db="EMBL/GenBank/DDBJ databases">
        <authorList>
            <consortium name="DOE Joint Genome Institute"/>
            <person name="Kuo A."/>
            <person name="Martino E."/>
            <person name="Perotto S."/>
            <person name="Kohler A."/>
            <person name="Nagy L.G."/>
            <person name="Floudas D."/>
            <person name="Copeland A."/>
            <person name="Barry K.W."/>
            <person name="Cichocki N."/>
            <person name="Veneault-Fourrey C."/>
            <person name="LaButti K."/>
            <person name="Lindquist E.A."/>
            <person name="Lipzen A."/>
            <person name="Lundell T."/>
            <person name="Morin E."/>
            <person name="Murat C."/>
            <person name="Sun H."/>
            <person name="Tunlid A."/>
            <person name="Henrissat B."/>
            <person name="Grigoriev I.V."/>
            <person name="Hibbett D.S."/>
            <person name="Martin F."/>
            <person name="Nordberg H.P."/>
            <person name="Cantor M.N."/>
            <person name="Hua S.X."/>
        </authorList>
    </citation>
    <scope>NUCLEOTIDE SEQUENCE [LARGE SCALE GENOMIC DNA]</scope>
    <source>
        <strain evidence="6 7">Zn</strain>
    </source>
</reference>
<dbReference type="PROSITE" id="PS50294">
    <property type="entry name" value="WD_REPEATS_REGION"/>
    <property type="match status" value="12"/>
</dbReference>
<feature type="repeat" description="WD" evidence="4">
    <location>
        <begin position="823"/>
        <end position="864"/>
    </location>
</feature>